<protein>
    <submittedName>
        <fullName evidence="2">N-acetyltransferase</fullName>
    </submittedName>
</protein>
<dbReference type="Proteomes" id="UP000264310">
    <property type="component" value="Unassembled WGS sequence"/>
</dbReference>
<dbReference type="CDD" id="cd04301">
    <property type="entry name" value="NAT_SF"/>
    <property type="match status" value="1"/>
</dbReference>
<dbReference type="EMBL" id="QURL01000002">
    <property type="protein sequence ID" value="RFC65229.1"/>
    <property type="molecule type" value="Genomic_DNA"/>
</dbReference>
<comment type="caution">
    <text evidence="2">The sequence shown here is derived from an EMBL/GenBank/DDBJ whole genome shotgun (WGS) entry which is preliminary data.</text>
</comment>
<dbReference type="SUPFAM" id="SSF55729">
    <property type="entry name" value="Acyl-CoA N-acyltransferases (Nat)"/>
    <property type="match status" value="1"/>
</dbReference>
<dbReference type="PANTHER" id="PTHR31435:SF9">
    <property type="entry name" value="PROTEIN NATD1"/>
    <property type="match status" value="1"/>
</dbReference>
<dbReference type="OrthoDB" id="9800945at2"/>
<dbReference type="InterPro" id="IPR031165">
    <property type="entry name" value="GNAT_YJDJ"/>
</dbReference>
<name>A0A371X7L1_9HYPH</name>
<dbReference type="Gene3D" id="3.40.630.30">
    <property type="match status" value="1"/>
</dbReference>
<organism evidence="2 3">
    <name type="scientific">Fulvimarina endophytica</name>
    <dbReference type="NCBI Taxonomy" id="2293836"/>
    <lineage>
        <taxon>Bacteria</taxon>
        <taxon>Pseudomonadati</taxon>
        <taxon>Pseudomonadota</taxon>
        <taxon>Alphaproteobacteria</taxon>
        <taxon>Hyphomicrobiales</taxon>
        <taxon>Aurantimonadaceae</taxon>
        <taxon>Fulvimarina</taxon>
    </lineage>
</organism>
<sequence>MEIRHEAGEYGGRFATSDGSCELTYRRAGSQTVVFDHTFVPPEMRSQGLARKLVDAGVAWAREEKLKVVPECPYVDVLFRREPALYADIAAR</sequence>
<accession>A0A371X7L1</accession>
<dbReference type="PANTHER" id="PTHR31435">
    <property type="entry name" value="PROTEIN NATD1"/>
    <property type="match status" value="1"/>
</dbReference>
<evidence type="ECO:0000313" key="2">
    <source>
        <dbReference type="EMBL" id="RFC65229.1"/>
    </source>
</evidence>
<proteinExistence type="predicted"/>
<dbReference type="AlphaFoldDB" id="A0A371X7L1"/>
<reference evidence="2 3" key="1">
    <citation type="submission" date="2018-08" db="EMBL/GenBank/DDBJ databases">
        <title>Fulvimarina sp. 85, whole genome shotgun sequence.</title>
        <authorList>
            <person name="Tuo L."/>
        </authorList>
    </citation>
    <scope>NUCLEOTIDE SEQUENCE [LARGE SCALE GENOMIC DNA]</scope>
    <source>
        <strain evidence="2 3">85</strain>
    </source>
</reference>
<keyword evidence="2" id="KW-0808">Transferase</keyword>
<evidence type="ECO:0000313" key="3">
    <source>
        <dbReference type="Proteomes" id="UP000264310"/>
    </source>
</evidence>
<dbReference type="Pfam" id="PF14542">
    <property type="entry name" value="Acetyltransf_CG"/>
    <property type="match status" value="1"/>
</dbReference>
<dbReference type="PROSITE" id="PS51729">
    <property type="entry name" value="GNAT_YJDJ"/>
    <property type="match status" value="1"/>
</dbReference>
<dbReference type="InterPro" id="IPR016181">
    <property type="entry name" value="Acyl_CoA_acyltransferase"/>
</dbReference>
<keyword evidence="3" id="KW-1185">Reference proteome</keyword>
<evidence type="ECO:0000259" key="1">
    <source>
        <dbReference type="PROSITE" id="PS51729"/>
    </source>
</evidence>
<feature type="domain" description="N-acetyltransferase" evidence="1">
    <location>
        <begin position="2"/>
        <end position="91"/>
    </location>
</feature>
<dbReference type="InterPro" id="IPR045057">
    <property type="entry name" value="Gcn5-rel_NAT"/>
</dbReference>
<dbReference type="RefSeq" id="WP_116682126.1">
    <property type="nucleotide sequence ID" value="NZ_QURL01000002.1"/>
</dbReference>
<dbReference type="GO" id="GO:0016740">
    <property type="term" value="F:transferase activity"/>
    <property type="evidence" value="ECO:0007669"/>
    <property type="project" value="UniProtKB-KW"/>
</dbReference>
<gene>
    <name evidence="2" type="ORF">DYI37_05135</name>
</gene>